<evidence type="ECO:0000256" key="1">
    <source>
        <dbReference type="SAM" id="Phobius"/>
    </source>
</evidence>
<accession>A0A918WTB7</accession>
<dbReference type="EMBL" id="BMVC01000002">
    <property type="protein sequence ID" value="GHC81576.1"/>
    <property type="molecule type" value="Genomic_DNA"/>
</dbReference>
<proteinExistence type="predicted"/>
<keyword evidence="1" id="KW-0812">Transmembrane</keyword>
<protein>
    <submittedName>
        <fullName evidence="2">Uncharacterized protein</fullName>
    </submittedName>
</protein>
<dbReference type="Proteomes" id="UP000638353">
    <property type="component" value="Unassembled WGS sequence"/>
</dbReference>
<feature type="transmembrane region" description="Helical" evidence="1">
    <location>
        <begin position="37"/>
        <end position="54"/>
    </location>
</feature>
<dbReference type="PROSITE" id="PS51257">
    <property type="entry name" value="PROKAR_LIPOPROTEIN"/>
    <property type="match status" value="1"/>
</dbReference>
<evidence type="ECO:0000313" key="3">
    <source>
        <dbReference type="Proteomes" id="UP000638353"/>
    </source>
</evidence>
<sequence length="60" mass="5977">MSTTSRTRAPYAALLAALACAEVAVLASGAADGVRYGVGAVVALAIVALVARFPKTGETR</sequence>
<reference evidence="2" key="1">
    <citation type="journal article" date="2014" name="Int. J. Syst. Evol. Microbiol.">
        <title>Complete genome sequence of Corynebacterium casei LMG S-19264T (=DSM 44701T), isolated from a smear-ripened cheese.</title>
        <authorList>
            <consortium name="US DOE Joint Genome Institute (JGI-PGF)"/>
            <person name="Walter F."/>
            <person name="Albersmeier A."/>
            <person name="Kalinowski J."/>
            <person name="Ruckert C."/>
        </authorList>
    </citation>
    <scope>NUCLEOTIDE SEQUENCE</scope>
    <source>
        <strain evidence="2">JCM 4637</strain>
    </source>
</reference>
<organism evidence="2 3">
    <name type="scientific">Streptomyces finlayi</name>
    <dbReference type="NCBI Taxonomy" id="67296"/>
    <lineage>
        <taxon>Bacteria</taxon>
        <taxon>Bacillati</taxon>
        <taxon>Actinomycetota</taxon>
        <taxon>Actinomycetes</taxon>
        <taxon>Kitasatosporales</taxon>
        <taxon>Streptomycetaceae</taxon>
        <taxon>Streptomyces</taxon>
    </lineage>
</organism>
<gene>
    <name evidence="2" type="ORF">GCM10010334_08980</name>
</gene>
<keyword evidence="1" id="KW-0472">Membrane</keyword>
<evidence type="ECO:0000313" key="2">
    <source>
        <dbReference type="EMBL" id="GHC81576.1"/>
    </source>
</evidence>
<dbReference type="AlphaFoldDB" id="A0A918WTB7"/>
<comment type="caution">
    <text evidence="2">The sequence shown here is derived from an EMBL/GenBank/DDBJ whole genome shotgun (WGS) entry which is preliminary data.</text>
</comment>
<keyword evidence="1" id="KW-1133">Transmembrane helix</keyword>
<reference evidence="2" key="2">
    <citation type="submission" date="2020-09" db="EMBL/GenBank/DDBJ databases">
        <authorList>
            <person name="Sun Q."/>
            <person name="Ohkuma M."/>
        </authorList>
    </citation>
    <scope>NUCLEOTIDE SEQUENCE</scope>
    <source>
        <strain evidence="2">JCM 4637</strain>
    </source>
</reference>
<dbReference type="RefSeq" id="WP_189822136.1">
    <property type="nucleotide sequence ID" value="NZ_BMVC01000002.1"/>
</dbReference>
<name>A0A918WTB7_9ACTN</name>